<organism evidence="1 2">
    <name type="scientific">Brachionus calyciflorus</name>
    <dbReference type="NCBI Taxonomy" id="104777"/>
    <lineage>
        <taxon>Eukaryota</taxon>
        <taxon>Metazoa</taxon>
        <taxon>Spiralia</taxon>
        <taxon>Gnathifera</taxon>
        <taxon>Rotifera</taxon>
        <taxon>Eurotatoria</taxon>
        <taxon>Monogononta</taxon>
        <taxon>Pseudotrocha</taxon>
        <taxon>Ploima</taxon>
        <taxon>Brachionidae</taxon>
        <taxon>Brachionus</taxon>
    </lineage>
</organism>
<dbReference type="AlphaFoldDB" id="A0A814NDF9"/>
<sequence length="113" mass="13546">MYVGKKKLRFKYTIFNKFGTQVLNETEVEKDLGVFFENNMKLEAQTRYCCSRANKILGMISKNFQYLDESIVKNLYTGLVRDHIEYAIWAWHPKKKSWSWREFKGGQQSWCQT</sequence>
<evidence type="ECO:0000313" key="2">
    <source>
        <dbReference type="Proteomes" id="UP000663879"/>
    </source>
</evidence>
<dbReference type="OrthoDB" id="276744at2759"/>
<proteinExistence type="predicted"/>
<dbReference type="Proteomes" id="UP000663879">
    <property type="component" value="Unassembled WGS sequence"/>
</dbReference>
<gene>
    <name evidence="1" type="ORF">OXX778_LOCUS20697</name>
</gene>
<name>A0A814NDF9_9BILA</name>
<accession>A0A814NDF9</accession>
<protein>
    <submittedName>
        <fullName evidence="1">Uncharacterized protein</fullName>
    </submittedName>
</protein>
<dbReference type="EMBL" id="CAJNOC010007074">
    <property type="protein sequence ID" value="CAF1091608.1"/>
    <property type="molecule type" value="Genomic_DNA"/>
</dbReference>
<evidence type="ECO:0000313" key="1">
    <source>
        <dbReference type="EMBL" id="CAF1091608.1"/>
    </source>
</evidence>
<keyword evidence="2" id="KW-1185">Reference proteome</keyword>
<comment type="caution">
    <text evidence="1">The sequence shown here is derived from an EMBL/GenBank/DDBJ whole genome shotgun (WGS) entry which is preliminary data.</text>
</comment>
<reference evidence="1" key="1">
    <citation type="submission" date="2021-02" db="EMBL/GenBank/DDBJ databases">
        <authorList>
            <person name="Nowell W R."/>
        </authorList>
    </citation>
    <scope>NUCLEOTIDE SEQUENCE</scope>
    <source>
        <strain evidence="1">Ploen Becks lab</strain>
    </source>
</reference>